<proteinExistence type="predicted"/>
<evidence type="ECO:0000313" key="2">
    <source>
        <dbReference type="Proteomes" id="UP001189122"/>
    </source>
</evidence>
<gene>
    <name evidence="1" type="ORF">SI7747_16018552</name>
</gene>
<organism evidence="1">
    <name type="scientific">Spirodela intermedia</name>
    <name type="common">Intermediate duckweed</name>
    <dbReference type="NCBI Taxonomy" id="51605"/>
    <lineage>
        <taxon>Eukaryota</taxon>
        <taxon>Viridiplantae</taxon>
        <taxon>Streptophyta</taxon>
        <taxon>Embryophyta</taxon>
        <taxon>Tracheophyta</taxon>
        <taxon>Spermatophyta</taxon>
        <taxon>Magnoliopsida</taxon>
        <taxon>Liliopsida</taxon>
        <taxon>Araceae</taxon>
        <taxon>Lemnoideae</taxon>
        <taxon>Spirodela</taxon>
    </lineage>
</organism>
<evidence type="ECO:0000313" key="1">
    <source>
        <dbReference type="EMBL" id="CAA2633006.1"/>
    </source>
</evidence>
<dbReference type="EMBL" id="CACRZD030000016">
    <property type="protein sequence ID" value="CAA6672141.1"/>
    <property type="molecule type" value="Genomic_DNA"/>
</dbReference>
<dbReference type="Proteomes" id="UP001189122">
    <property type="component" value="Unassembled WGS sequence"/>
</dbReference>
<name>A0A7I8JQU5_SPIIN</name>
<sequence>MADAFKMSDLGLLHYYLGIEVRQTYAAKILERSGMVGCNPCQVPMATRLKLSKMSTEPLVDATAYRSIVGSLSPVDRKVVAQSSCEAEYIAAANAACQGVWLARVLAEVHGSAPSVPMLKVDNKSAIALIKNSVLHRHSKHIEVKYYLVRESAEKGQINVEFIRSEEQLGDVLTKPLGKVKFHEFRAKIGLVDVRGKYSKAQEEIVVNREPCTSCTSFRVTA</sequence>
<reference evidence="1 2" key="1">
    <citation type="submission" date="2019-12" db="EMBL/GenBank/DDBJ databases">
        <authorList>
            <person name="Scholz U."/>
            <person name="Mascher M."/>
            <person name="Fiebig A."/>
        </authorList>
    </citation>
    <scope>NUCLEOTIDE SEQUENCE</scope>
</reference>
<accession>A0A7I8JQU5</accession>
<dbReference type="AlphaFoldDB" id="A0A7I8JQU5"/>
<dbReference type="EMBL" id="LR743603">
    <property type="protein sequence ID" value="CAA2633006.1"/>
    <property type="molecule type" value="Genomic_DNA"/>
</dbReference>
<dbReference type="CDD" id="cd09272">
    <property type="entry name" value="RNase_HI_RT_Ty1"/>
    <property type="match status" value="1"/>
</dbReference>
<keyword evidence="2" id="KW-1185">Reference proteome</keyword>
<protein>
    <submittedName>
        <fullName evidence="1">Uncharacterized protein</fullName>
    </submittedName>
</protein>
<dbReference type="PANTHER" id="PTHR11439">
    <property type="entry name" value="GAG-POL-RELATED RETROTRANSPOSON"/>
    <property type="match status" value="1"/>
</dbReference>
<dbReference type="PANTHER" id="PTHR11439:SF515">
    <property type="entry name" value="GAG-POL POLYPROTEIN"/>
    <property type="match status" value="1"/>
</dbReference>